<dbReference type="SUPFAM" id="SSF51338">
    <property type="entry name" value="Composite domain of metallo-dependent hydrolases"/>
    <property type="match status" value="1"/>
</dbReference>
<dbReference type="Gene3D" id="3.40.50.10910">
    <property type="entry name" value="Amidohydrolase"/>
    <property type="match status" value="1"/>
</dbReference>
<name>A0A840FCB0_9ACTN</name>
<proteinExistence type="predicted"/>
<dbReference type="Gene3D" id="2.30.40.10">
    <property type="entry name" value="Urease, subunit C, domain 1"/>
    <property type="match status" value="1"/>
</dbReference>
<feature type="domain" description="Amidohydrolase-related" evidence="1">
    <location>
        <begin position="52"/>
        <end position="351"/>
    </location>
</feature>
<dbReference type="InterPro" id="IPR011059">
    <property type="entry name" value="Metal-dep_hydrolase_composite"/>
</dbReference>
<evidence type="ECO:0000313" key="3">
    <source>
        <dbReference type="Proteomes" id="UP000551501"/>
    </source>
</evidence>
<dbReference type="Proteomes" id="UP000551501">
    <property type="component" value="Unassembled WGS sequence"/>
</dbReference>
<dbReference type="PANTHER" id="PTHR43135:SF3">
    <property type="entry name" value="ALPHA-D-RIBOSE 1-METHYLPHOSPHONATE 5-TRIPHOSPHATE DIPHOSPHATASE"/>
    <property type="match status" value="1"/>
</dbReference>
<comment type="caution">
    <text evidence="2">The sequence shown here is derived from an EMBL/GenBank/DDBJ whole genome shotgun (WGS) entry which is preliminary data.</text>
</comment>
<dbReference type="AlphaFoldDB" id="A0A840FCB0"/>
<dbReference type="InterPro" id="IPR032466">
    <property type="entry name" value="Metal_Hydrolase"/>
</dbReference>
<gene>
    <name evidence="2" type="ORF">BKA16_004302</name>
</gene>
<accession>A0A840FCB0</accession>
<reference evidence="2 3" key="1">
    <citation type="submission" date="2020-08" db="EMBL/GenBank/DDBJ databases">
        <title>Sequencing the genomes of 1000 actinobacteria strains.</title>
        <authorList>
            <person name="Klenk H.-P."/>
        </authorList>
    </citation>
    <scope>NUCLEOTIDE SEQUENCE [LARGE SCALE GENOMIC DNA]</scope>
    <source>
        <strain evidence="2 3">DSM 45298</strain>
    </source>
</reference>
<evidence type="ECO:0000313" key="2">
    <source>
        <dbReference type="EMBL" id="MBB4137750.1"/>
    </source>
</evidence>
<dbReference type="GO" id="GO:0016810">
    <property type="term" value="F:hydrolase activity, acting on carbon-nitrogen (but not peptide) bonds"/>
    <property type="evidence" value="ECO:0007669"/>
    <property type="project" value="InterPro"/>
</dbReference>
<dbReference type="Pfam" id="PF01979">
    <property type="entry name" value="Amidohydro_1"/>
    <property type="match status" value="1"/>
</dbReference>
<dbReference type="Gene3D" id="3.30.110.90">
    <property type="entry name" value="Amidohydrolase"/>
    <property type="match status" value="1"/>
</dbReference>
<keyword evidence="2" id="KW-0378">Hydrolase</keyword>
<protein>
    <submittedName>
        <fullName evidence="2">Imidazolonepropionase-like amidohydrolase</fullName>
    </submittedName>
</protein>
<dbReference type="SUPFAM" id="SSF51556">
    <property type="entry name" value="Metallo-dependent hydrolases"/>
    <property type="match status" value="1"/>
</dbReference>
<dbReference type="EMBL" id="JACIFP010000001">
    <property type="protein sequence ID" value="MBB4137750.1"/>
    <property type="molecule type" value="Genomic_DNA"/>
</dbReference>
<evidence type="ECO:0000259" key="1">
    <source>
        <dbReference type="Pfam" id="PF01979"/>
    </source>
</evidence>
<sequence>MGEATPAHIALVNVRVFDGHRLLEPDAVVIDGPVIGAGSTAPEIVDAEGAALLPGLIDSHVHVYEQADLHRLAAWGVTTGLDMACWPAERASALRAAVGTADFRTAGLPAIGAAGPHSCMPGMPSEAVVRTPEEARRHVAARVAEGVDYVKGVAEAPGAGGPDVETLQALAAAARDAGLLSVVHAITTGAYATAVASGADIVTHTPIDGAIDPSDITALAGSSRAVVPTITMMEGILAGPRPIDGLLANLRALHTAGVTIVAGTDANTQPGPPARIEHGSSLHHEFELMADAGMSPAEILRSATTVPAGVFGLTDRGQIRPGSRSDLVLVDGDPTTDIRDTRNIRAVWCAGVPQRLS</sequence>
<dbReference type="PANTHER" id="PTHR43135">
    <property type="entry name" value="ALPHA-D-RIBOSE 1-METHYLPHOSPHONATE 5-TRIPHOSPHATE DIPHOSPHATASE"/>
    <property type="match status" value="1"/>
</dbReference>
<dbReference type="RefSeq" id="WP_183372573.1">
    <property type="nucleotide sequence ID" value="NZ_BAABHL010000001.1"/>
</dbReference>
<dbReference type="InterPro" id="IPR006680">
    <property type="entry name" value="Amidohydro-rel"/>
</dbReference>
<dbReference type="Gene3D" id="1.20.58.520">
    <property type="entry name" value="Amidohydrolase"/>
    <property type="match status" value="1"/>
</dbReference>
<organism evidence="2 3">
    <name type="scientific">Gordonia humi</name>
    <dbReference type="NCBI Taxonomy" id="686429"/>
    <lineage>
        <taxon>Bacteria</taxon>
        <taxon>Bacillati</taxon>
        <taxon>Actinomycetota</taxon>
        <taxon>Actinomycetes</taxon>
        <taxon>Mycobacteriales</taxon>
        <taxon>Gordoniaceae</taxon>
        <taxon>Gordonia</taxon>
    </lineage>
</organism>
<keyword evidence="3" id="KW-1185">Reference proteome</keyword>
<dbReference type="InterPro" id="IPR051781">
    <property type="entry name" value="Metallo-dep_Hydrolase"/>
</dbReference>